<keyword evidence="4" id="KW-0862">Zinc</keyword>
<dbReference type="EMBL" id="LN614827">
    <property type="protein sequence ID" value="CEG58683.1"/>
    <property type="molecule type" value="Genomic_DNA"/>
</dbReference>
<dbReference type="NCBIfam" id="NF000642">
    <property type="entry name" value="PRK00024.1"/>
    <property type="match status" value="1"/>
</dbReference>
<dbReference type="Pfam" id="PF04002">
    <property type="entry name" value="RadC"/>
    <property type="match status" value="1"/>
</dbReference>
<evidence type="ECO:0000256" key="1">
    <source>
        <dbReference type="ARBA" id="ARBA00022670"/>
    </source>
</evidence>
<dbReference type="Pfam" id="PF20582">
    <property type="entry name" value="UPF0758_N"/>
    <property type="match status" value="1"/>
</dbReference>
<dbReference type="PROSITE" id="PS01302">
    <property type="entry name" value="UPF0758"/>
    <property type="match status" value="1"/>
</dbReference>
<evidence type="ECO:0000313" key="9">
    <source>
        <dbReference type="Proteomes" id="UP000032430"/>
    </source>
</evidence>
<dbReference type="GO" id="GO:0046872">
    <property type="term" value="F:metal ion binding"/>
    <property type="evidence" value="ECO:0007669"/>
    <property type="project" value="UniProtKB-KW"/>
</dbReference>
<keyword evidence="9" id="KW-1185">Reference proteome</keyword>
<dbReference type="AlphaFoldDB" id="A0A098G870"/>
<keyword evidence="2" id="KW-0479">Metal-binding</keyword>
<dbReference type="InterPro" id="IPR046778">
    <property type="entry name" value="UPF0758_N"/>
</dbReference>
<evidence type="ECO:0000256" key="2">
    <source>
        <dbReference type="ARBA" id="ARBA00022723"/>
    </source>
</evidence>
<organism evidence="8 9">
    <name type="scientific">Legionella fallonii LLAP-10</name>
    <dbReference type="NCBI Taxonomy" id="1212491"/>
    <lineage>
        <taxon>Bacteria</taxon>
        <taxon>Pseudomonadati</taxon>
        <taxon>Pseudomonadota</taxon>
        <taxon>Gammaproteobacteria</taxon>
        <taxon>Legionellales</taxon>
        <taxon>Legionellaceae</taxon>
        <taxon>Legionella</taxon>
    </lineage>
</organism>
<evidence type="ECO:0000256" key="6">
    <source>
        <dbReference type="RuleBase" id="RU003797"/>
    </source>
</evidence>
<dbReference type="InterPro" id="IPR037518">
    <property type="entry name" value="MPN"/>
</dbReference>
<keyword evidence="1" id="KW-0645">Protease</keyword>
<dbReference type="KEGG" id="lfa:LFA_3352"/>
<dbReference type="InterPro" id="IPR025657">
    <property type="entry name" value="RadC_JAB"/>
</dbReference>
<evidence type="ECO:0000259" key="7">
    <source>
        <dbReference type="PROSITE" id="PS50249"/>
    </source>
</evidence>
<keyword evidence="5" id="KW-0482">Metalloprotease</keyword>
<dbReference type="SUPFAM" id="SSF47781">
    <property type="entry name" value="RuvA domain 2-like"/>
    <property type="match status" value="1"/>
</dbReference>
<dbReference type="PROSITE" id="PS50249">
    <property type="entry name" value="MPN"/>
    <property type="match status" value="1"/>
</dbReference>
<dbReference type="NCBIfam" id="TIGR00608">
    <property type="entry name" value="radc"/>
    <property type="match status" value="1"/>
</dbReference>
<gene>
    <name evidence="8" type="ORF">LFA_3352</name>
</gene>
<evidence type="ECO:0000256" key="3">
    <source>
        <dbReference type="ARBA" id="ARBA00022801"/>
    </source>
</evidence>
<dbReference type="PANTHER" id="PTHR30471">
    <property type="entry name" value="DNA REPAIR PROTEIN RADC"/>
    <property type="match status" value="1"/>
</dbReference>
<dbReference type="GO" id="GO:0008237">
    <property type="term" value="F:metallopeptidase activity"/>
    <property type="evidence" value="ECO:0007669"/>
    <property type="project" value="UniProtKB-KW"/>
</dbReference>
<dbReference type="InterPro" id="IPR010994">
    <property type="entry name" value="RuvA_2-like"/>
</dbReference>
<dbReference type="Proteomes" id="UP000032430">
    <property type="component" value="Chromosome I"/>
</dbReference>
<dbReference type="PANTHER" id="PTHR30471:SF3">
    <property type="entry name" value="UPF0758 PROTEIN YEES-RELATED"/>
    <property type="match status" value="1"/>
</dbReference>
<evidence type="ECO:0000256" key="4">
    <source>
        <dbReference type="ARBA" id="ARBA00022833"/>
    </source>
</evidence>
<sequence>MTVVQSTRQLDLREKLLTHGTKSLSDTELLAIFISSGSGKKSCLQLAAELMKHLGDLRAVLNAERQNFKKIRGLGDVRYVQLQAVKEMCRRSDFIYLQKETQITNSKQTYAYLKKRMRDYKNETFAALFLDNQQRVIAYEELFSGTINSATVHPRPIIERVLQLNAAALILAHNHPSGISDASQQDIAATERLKDALELVDVRLLDHLIIGDNEVYSIIAESKSECH</sequence>
<feature type="domain" description="MPN" evidence="7">
    <location>
        <begin position="102"/>
        <end position="224"/>
    </location>
</feature>
<keyword evidence="3" id="KW-0378">Hydrolase</keyword>
<dbReference type="HOGENOM" id="CLU_073529_0_2_6"/>
<dbReference type="InterPro" id="IPR020891">
    <property type="entry name" value="UPF0758_CS"/>
</dbReference>
<comment type="similarity">
    <text evidence="6">Belongs to the UPF0758 family.</text>
</comment>
<dbReference type="RefSeq" id="WP_045096947.1">
    <property type="nucleotide sequence ID" value="NZ_LN614827.1"/>
</dbReference>
<name>A0A098G870_9GAMM</name>
<evidence type="ECO:0000256" key="5">
    <source>
        <dbReference type="ARBA" id="ARBA00023049"/>
    </source>
</evidence>
<dbReference type="STRING" id="1212491.LFA_3352"/>
<dbReference type="GO" id="GO:0006508">
    <property type="term" value="P:proteolysis"/>
    <property type="evidence" value="ECO:0007669"/>
    <property type="project" value="UniProtKB-KW"/>
</dbReference>
<dbReference type="Gene3D" id="3.40.140.10">
    <property type="entry name" value="Cytidine Deaminase, domain 2"/>
    <property type="match status" value="1"/>
</dbReference>
<accession>A0A098G870</accession>
<evidence type="ECO:0000313" key="8">
    <source>
        <dbReference type="EMBL" id="CEG58683.1"/>
    </source>
</evidence>
<dbReference type="CDD" id="cd08071">
    <property type="entry name" value="MPN_DUF2466"/>
    <property type="match status" value="1"/>
</dbReference>
<dbReference type="OrthoDB" id="9804482at2"/>
<reference evidence="9" key="1">
    <citation type="submission" date="2014-09" db="EMBL/GenBank/DDBJ databases">
        <authorList>
            <person name="Gomez-Valero L."/>
        </authorList>
    </citation>
    <scope>NUCLEOTIDE SEQUENCE [LARGE SCALE GENOMIC DNA]</scope>
    <source>
        <strain evidence="9">ATCC700992</strain>
    </source>
</reference>
<protein>
    <recommendedName>
        <fullName evidence="7">MPN domain-containing protein</fullName>
    </recommendedName>
</protein>
<proteinExistence type="inferred from homology"/>
<dbReference type="InterPro" id="IPR001405">
    <property type="entry name" value="UPF0758"/>
</dbReference>